<dbReference type="GeneID" id="34463487"/>
<evidence type="ECO:0000313" key="3">
    <source>
        <dbReference type="Proteomes" id="UP000184300"/>
    </source>
</evidence>
<keyword evidence="1" id="KW-0812">Transmembrane</keyword>
<keyword evidence="1" id="KW-1133">Transmembrane helix</keyword>
<dbReference type="VEuPathDB" id="FungiDB:ASPGLDRAFT_50037"/>
<protein>
    <submittedName>
        <fullName evidence="2">Uncharacterized protein</fullName>
    </submittedName>
</protein>
<accession>A0A1L9VC71</accession>
<sequence>MTAGIIIIIITIIVGSSYEWWWWCIVIEIVRGLSRPLSSRFPVFSLFFLSLSLSLSS</sequence>
<dbReference type="AlphaFoldDB" id="A0A1L9VC71"/>
<dbReference type="Proteomes" id="UP000184300">
    <property type="component" value="Unassembled WGS sequence"/>
</dbReference>
<name>A0A1L9VC71_ASPGL</name>
<keyword evidence="3" id="KW-1185">Reference proteome</keyword>
<keyword evidence="1" id="KW-0472">Membrane</keyword>
<evidence type="ECO:0000256" key="1">
    <source>
        <dbReference type="SAM" id="Phobius"/>
    </source>
</evidence>
<dbReference type="EMBL" id="KV878905">
    <property type="protein sequence ID" value="OJJ81516.1"/>
    <property type="molecule type" value="Genomic_DNA"/>
</dbReference>
<reference evidence="3" key="1">
    <citation type="journal article" date="2017" name="Genome Biol.">
        <title>Comparative genomics reveals high biological diversity and specific adaptations in the industrially and medically important fungal genus Aspergillus.</title>
        <authorList>
            <person name="de Vries R.P."/>
            <person name="Riley R."/>
            <person name="Wiebenga A."/>
            <person name="Aguilar-Osorio G."/>
            <person name="Amillis S."/>
            <person name="Uchima C.A."/>
            <person name="Anderluh G."/>
            <person name="Asadollahi M."/>
            <person name="Askin M."/>
            <person name="Barry K."/>
            <person name="Battaglia E."/>
            <person name="Bayram O."/>
            <person name="Benocci T."/>
            <person name="Braus-Stromeyer S.A."/>
            <person name="Caldana C."/>
            <person name="Canovas D."/>
            <person name="Cerqueira G.C."/>
            <person name="Chen F."/>
            <person name="Chen W."/>
            <person name="Choi C."/>
            <person name="Clum A."/>
            <person name="Dos Santos R.A."/>
            <person name="Damasio A.R."/>
            <person name="Diallinas G."/>
            <person name="Emri T."/>
            <person name="Fekete E."/>
            <person name="Flipphi M."/>
            <person name="Freyberg S."/>
            <person name="Gallo A."/>
            <person name="Gournas C."/>
            <person name="Habgood R."/>
            <person name="Hainaut M."/>
            <person name="Harispe M.L."/>
            <person name="Henrissat B."/>
            <person name="Hilden K.S."/>
            <person name="Hope R."/>
            <person name="Hossain A."/>
            <person name="Karabika E."/>
            <person name="Karaffa L."/>
            <person name="Karanyi Z."/>
            <person name="Krasevec N."/>
            <person name="Kuo A."/>
            <person name="Kusch H."/>
            <person name="LaButti K."/>
            <person name="Lagendijk E.L."/>
            <person name="Lapidus A."/>
            <person name="Levasseur A."/>
            <person name="Lindquist E."/>
            <person name="Lipzen A."/>
            <person name="Logrieco A.F."/>
            <person name="MacCabe A."/>
            <person name="Maekelae M.R."/>
            <person name="Malavazi I."/>
            <person name="Melin P."/>
            <person name="Meyer V."/>
            <person name="Mielnichuk N."/>
            <person name="Miskei M."/>
            <person name="Molnar A.P."/>
            <person name="Mule G."/>
            <person name="Ngan C.Y."/>
            <person name="Orejas M."/>
            <person name="Orosz E."/>
            <person name="Ouedraogo J.P."/>
            <person name="Overkamp K.M."/>
            <person name="Park H.-S."/>
            <person name="Perrone G."/>
            <person name="Piumi F."/>
            <person name="Punt P.J."/>
            <person name="Ram A.F."/>
            <person name="Ramon A."/>
            <person name="Rauscher S."/>
            <person name="Record E."/>
            <person name="Riano-Pachon D.M."/>
            <person name="Robert V."/>
            <person name="Roehrig J."/>
            <person name="Ruller R."/>
            <person name="Salamov A."/>
            <person name="Salih N.S."/>
            <person name="Samson R.A."/>
            <person name="Sandor E."/>
            <person name="Sanguinetti M."/>
            <person name="Schuetze T."/>
            <person name="Sepcic K."/>
            <person name="Shelest E."/>
            <person name="Sherlock G."/>
            <person name="Sophianopoulou V."/>
            <person name="Squina F.M."/>
            <person name="Sun H."/>
            <person name="Susca A."/>
            <person name="Todd R.B."/>
            <person name="Tsang A."/>
            <person name="Unkles S.E."/>
            <person name="van de Wiele N."/>
            <person name="van Rossen-Uffink D."/>
            <person name="Oliveira J.V."/>
            <person name="Vesth T.C."/>
            <person name="Visser J."/>
            <person name="Yu J.-H."/>
            <person name="Zhou M."/>
            <person name="Andersen M.R."/>
            <person name="Archer D.B."/>
            <person name="Baker S.E."/>
            <person name="Benoit I."/>
            <person name="Brakhage A.A."/>
            <person name="Braus G.H."/>
            <person name="Fischer R."/>
            <person name="Frisvad J.C."/>
            <person name="Goldman G.H."/>
            <person name="Houbraken J."/>
            <person name="Oakley B."/>
            <person name="Pocsi I."/>
            <person name="Scazzocchio C."/>
            <person name="Seiboth B."/>
            <person name="vanKuyk P.A."/>
            <person name="Wortman J."/>
            <person name="Dyer P.S."/>
            <person name="Grigoriev I.V."/>
        </authorList>
    </citation>
    <scope>NUCLEOTIDE SEQUENCE [LARGE SCALE GENOMIC DNA]</scope>
    <source>
        <strain evidence="3">CBS 516.65</strain>
    </source>
</reference>
<dbReference type="RefSeq" id="XP_022398214.1">
    <property type="nucleotide sequence ID" value="XM_022547226.1"/>
</dbReference>
<proteinExistence type="predicted"/>
<gene>
    <name evidence="2" type="ORF">ASPGLDRAFT_50037</name>
</gene>
<evidence type="ECO:0000313" key="2">
    <source>
        <dbReference type="EMBL" id="OJJ81516.1"/>
    </source>
</evidence>
<organism evidence="2 3">
    <name type="scientific">Aspergillus glaucus CBS 516.65</name>
    <dbReference type="NCBI Taxonomy" id="1160497"/>
    <lineage>
        <taxon>Eukaryota</taxon>
        <taxon>Fungi</taxon>
        <taxon>Dikarya</taxon>
        <taxon>Ascomycota</taxon>
        <taxon>Pezizomycotina</taxon>
        <taxon>Eurotiomycetes</taxon>
        <taxon>Eurotiomycetidae</taxon>
        <taxon>Eurotiales</taxon>
        <taxon>Aspergillaceae</taxon>
        <taxon>Aspergillus</taxon>
        <taxon>Aspergillus subgen. Aspergillus</taxon>
    </lineage>
</organism>
<feature type="transmembrane region" description="Helical" evidence="1">
    <location>
        <begin position="6"/>
        <end position="25"/>
    </location>
</feature>